<sequence length="80" mass="9573">MKEKLSKGHQVEYDINLIIEDCVRKYDVPSDFLGDSYPEEINDIMVKMRVSKSVEEYAIWLDEIRELICYYAKTYEVIEE</sequence>
<organism evidence="1 2">
    <name type="scientific">Faecalitalea cylindroides</name>
    <dbReference type="NCBI Taxonomy" id="39483"/>
    <lineage>
        <taxon>Bacteria</taxon>
        <taxon>Bacillati</taxon>
        <taxon>Bacillota</taxon>
        <taxon>Erysipelotrichia</taxon>
        <taxon>Erysipelotrichales</taxon>
        <taxon>Erysipelotrichaceae</taxon>
        <taxon>Faecalitalea</taxon>
    </lineage>
</organism>
<name>A0AAW6FSK2_9FIRM</name>
<reference evidence="1" key="1">
    <citation type="submission" date="2023-01" db="EMBL/GenBank/DDBJ databases">
        <title>Human gut microbiome strain richness.</title>
        <authorList>
            <person name="Chen-Liaw A."/>
        </authorList>
    </citation>
    <scope>NUCLEOTIDE SEQUENCE</scope>
    <source>
        <strain evidence="1">D55st1_G4_D55t1_190419</strain>
    </source>
</reference>
<proteinExistence type="predicted"/>
<evidence type="ECO:0000313" key="2">
    <source>
        <dbReference type="Proteomes" id="UP001220658"/>
    </source>
</evidence>
<dbReference type="RefSeq" id="WP_195191139.1">
    <property type="nucleotide sequence ID" value="NZ_JADMUL010000011.1"/>
</dbReference>
<protein>
    <submittedName>
        <fullName evidence="1">Uncharacterized protein</fullName>
    </submittedName>
</protein>
<gene>
    <name evidence="1" type="ORF">POG00_04475</name>
</gene>
<dbReference type="AlphaFoldDB" id="A0AAW6FSK2"/>
<accession>A0AAW6FSK2</accession>
<comment type="caution">
    <text evidence="1">The sequence shown here is derived from an EMBL/GenBank/DDBJ whole genome shotgun (WGS) entry which is preliminary data.</text>
</comment>
<dbReference type="EMBL" id="JAQNCK010000009">
    <property type="protein sequence ID" value="MDC0827963.1"/>
    <property type="molecule type" value="Genomic_DNA"/>
</dbReference>
<evidence type="ECO:0000313" key="1">
    <source>
        <dbReference type="EMBL" id="MDC0827963.1"/>
    </source>
</evidence>
<dbReference type="Proteomes" id="UP001220658">
    <property type="component" value="Unassembled WGS sequence"/>
</dbReference>